<dbReference type="AlphaFoldDB" id="A0AAV4RRK1"/>
<gene>
    <name evidence="1" type="ORF">CEXT_66901</name>
</gene>
<reference evidence="1 2" key="1">
    <citation type="submission" date="2021-06" db="EMBL/GenBank/DDBJ databases">
        <title>Caerostris extrusa draft genome.</title>
        <authorList>
            <person name="Kono N."/>
            <person name="Arakawa K."/>
        </authorList>
    </citation>
    <scope>NUCLEOTIDE SEQUENCE [LARGE SCALE GENOMIC DNA]</scope>
</reference>
<sequence length="129" mass="15596">MHGRDIARKWRVPNKWECFSEVRFAAILFSFWAHSLQPILMEAVTQFLLLLRELLSKKERMSSAVWNRYFWRHVVPIVKIFHAKKQQQPSRNTWPRYCWKVEGPNKWECFPEGRFAAILFRFWGPFPAG</sequence>
<comment type="caution">
    <text evidence="1">The sequence shown here is derived from an EMBL/GenBank/DDBJ whole genome shotgun (WGS) entry which is preliminary data.</text>
</comment>
<dbReference type="EMBL" id="BPLR01008261">
    <property type="protein sequence ID" value="GIY23304.1"/>
    <property type="molecule type" value="Genomic_DNA"/>
</dbReference>
<evidence type="ECO:0000313" key="1">
    <source>
        <dbReference type="EMBL" id="GIY23304.1"/>
    </source>
</evidence>
<organism evidence="1 2">
    <name type="scientific">Caerostris extrusa</name>
    <name type="common">Bark spider</name>
    <name type="synonym">Caerostris bankana</name>
    <dbReference type="NCBI Taxonomy" id="172846"/>
    <lineage>
        <taxon>Eukaryota</taxon>
        <taxon>Metazoa</taxon>
        <taxon>Ecdysozoa</taxon>
        <taxon>Arthropoda</taxon>
        <taxon>Chelicerata</taxon>
        <taxon>Arachnida</taxon>
        <taxon>Araneae</taxon>
        <taxon>Araneomorphae</taxon>
        <taxon>Entelegynae</taxon>
        <taxon>Araneoidea</taxon>
        <taxon>Araneidae</taxon>
        <taxon>Caerostris</taxon>
    </lineage>
</organism>
<proteinExistence type="predicted"/>
<name>A0AAV4RRK1_CAEEX</name>
<protein>
    <submittedName>
        <fullName evidence="1">Uncharacterized protein</fullName>
    </submittedName>
</protein>
<evidence type="ECO:0000313" key="2">
    <source>
        <dbReference type="Proteomes" id="UP001054945"/>
    </source>
</evidence>
<accession>A0AAV4RRK1</accession>
<keyword evidence="2" id="KW-1185">Reference proteome</keyword>
<dbReference type="Proteomes" id="UP001054945">
    <property type="component" value="Unassembled WGS sequence"/>
</dbReference>